<dbReference type="EMBL" id="FNDB01000002">
    <property type="protein sequence ID" value="SDG75296.1"/>
    <property type="molecule type" value="Genomic_DNA"/>
</dbReference>
<proteinExistence type="predicted"/>
<dbReference type="Proteomes" id="UP000199274">
    <property type="component" value="Unassembled WGS sequence"/>
</dbReference>
<dbReference type="STRING" id="178355.SAMN04488062_10225"/>
<protein>
    <submittedName>
        <fullName evidence="1">Uncharacterized protein</fullName>
    </submittedName>
</protein>
<reference evidence="2" key="1">
    <citation type="submission" date="2016-10" db="EMBL/GenBank/DDBJ databases">
        <authorList>
            <person name="Varghese N."/>
            <person name="Submissions S."/>
        </authorList>
    </citation>
    <scope>NUCLEOTIDE SEQUENCE [LARGE SCALE GENOMIC DNA]</scope>
    <source>
        <strain evidence="2">CGMCC 1.2747</strain>
    </source>
</reference>
<organism evidence="1 2">
    <name type="scientific">Flavobacterium omnivorum</name>
    <dbReference type="NCBI Taxonomy" id="178355"/>
    <lineage>
        <taxon>Bacteria</taxon>
        <taxon>Pseudomonadati</taxon>
        <taxon>Bacteroidota</taxon>
        <taxon>Flavobacteriia</taxon>
        <taxon>Flavobacteriales</taxon>
        <taxon>Flavobacteriaceae</taxon>
        <taxon>Flavobacterium</taxon>
    </lineage>
</organism>
<evidence type="ECO:0000313" key="1">
    <source>
        <dbReference type="EMBL" id="SDG75296.1"/>
    </source>
</evidence>
<keyword evidence="2" id="KW-1185">Reference proteome</keyword>
<dbReference type="AlphaFoldDB" id="A0A1G7WTS6"/>
<gene>
    <name evidence="1" type="ORF">SAMN04488062_10225</name>
</gene>
<dbReference type="OrthoDB" id="4312010at2"/>
<accession>A0A1G7WTS6</accession>
<dbReference type="RefSeq" id="WP_091254703.1">
    <property type="nucleotide sequence ID" value="NZ_FNDB01000002.1"/>
</dbReference>
<evidence type="ECO:0000313" key="2">
    <source>
        <dbReference type="Proteomes" id="UP000199274"/>
    </source>
</evidence>
<name>A0A1G7WTS6_9FLAO</name>
<sequence>MKLKRGIMIYNQLSEGYDVISINSGSVFHNNRIADAVNFNGLQYIPKYNEDAYVVKRDWRKLCTAEEKILRPTSKCTDYNTVYLGDIPDALKMCFEQLELDGSKNRDEVLQKFSNDAQKTKKLSVKLDSFLLNYTNKKPYSFHCIGLNHPNIEMVACDTTKLPPNFKPSDIRYMGLHNDGTKLMTIHTAHKFGNRISINLSSESRSFIFVNLSMIQAFNMLKKKVSLKENDINIANIPQIFFEHFPDYPVLKIDLKPYQYYIAPTDNCFHDGSTLGNVNLDICLIYFGSFQC</sequence>